<dbReference type="SUPFAM" id="SSF55486">
    <property type="entry name" value="Metalloproteases ('zincins'), catalytic domain"/>
    <property type="match status" value="2"/>
</dbReference>
<keyword evidence="2" id="KW-0732">Signal</keyword>
<dbReference type="Gene3D" id="3.40.390.10">
    <property type="entry name" value="Collagenase (Catalytic Domain)"/>
    <property type="match status" value="2"/>
</dbReference>
<evidence type="ECO:0000313" key="3">
    <source>
        <dbReference type="EMBL" id="BCX46273.1"/>
    </source>
</evidence>
<dbReference type="InterPro" id="IPR037140">
    <property type="entry name" value="VHL_beta_dom_sf"/>
</dbReference>
<feature type="coiled-coil region" evidence="1">
    <location>
        <begin position="353"/>
        <end position="415"/>
    </location>
</feature>
<accession>A0ABM7RA72</accession>
<reference evidence="3 4" key="1">
    <citation type="submission" date="2021-06" db="EMBL/GenBank/DDBJ databases">
        <title>Complete genome of Haloferula helveola possessing various polysaccharide degrading enzymes.</title>
        <authorList>
            <person name="Takami H."/>
            <person name="Huang C."/>
            <person name="Hamasaki K."/>
        </authorList>
    </citation>
    <scope>NUCLEOTIDE SEQUENCE [LARGE SCALE GENOMIC DNA]</scope>
    <source>
        <strain evidence="3 4">CN-1</strain>
    </source>
</reference>
<name>A0ABM7RA72_9BACT</name>
<organism evidence="3 4">
    <name type="scientific">Haloferula helveola</name>
    <dbReference type="NCBI Taxonomy" id="490095"/>
    <lineage>
        <taxon>Bacteria</taxon>
        <taxon>Pseudomonadati</taxon>
        <taxon>Verrucomicrobiota</taxon>
        <taxon>Verrucomicrobiia</taxon>
        <taxon>Verrucomicrobiales</taxon>
        <taxon>Verrucomicrobiaceae</taxon>
        <taxon>Haloferula</taxon>
    </lineage>
</organism>
<proteinExistence type="predicted"/>
<dbReference type="GO" id="GO:0016787">
    <property type="term" value="F:hydrolase activity"/>
    <property type="evidence" value="ECO:0007669"/>
    <property type="project" value="UniProtKB-KW"/>
</dbReference>
<sequence length="583" mass="66433">MNRPTVTVPCRMNPFRSALGGCLLVAAIVLPASAQKLQIINASQEPAEVFWLSEDEKVPQGTVAPGDNTIINTTIGHRFLVVGQESGTESTVTSKVLVQGFYFDPKGNDGIPAFYTQREYAQGFPIVASKTVNPYALKEAAYLADLMMAKRPDVREAMIKSGARLCIIAWNEFTTDLPEFSHFAPKDYWDARARGTGGSATDPYCSCGEENLLGYPGDPYSTENILIHEFAHNIHLRGLANVDPAFDDRVKAAYEDAMAKGLWKGKYASVNHYEYFAEGVQSWFDDNRENDHDHNHVNTRKELLEYDPGLAELCREVFRDTEFKYTKPATRLTGHLEGYDPSKAPTFVWPERLKKAKEEISEQVAKRNKEAKAEDRKIRGWQVHIDPVLLNDKNLKATEHALELMEAQLDEILEVVPKPAVAELRKVPLYFNPPYEKGKHGAEYHPGAQWLKDNGRDPKMAKGVEFTNTEVFEEDTRRMPNFTLHELAHAYHDRFLPEGFENPDLKKAYERAKDSGTYDKVERRDSEGRTRMDKAYAMTDPMEYFAESTEAYFSTNDFFPYTREELLKHDPEMHDLVKRLWGH</sequence>
<dbReference type="InterPro" id="IPR024079">
    <property type="entry name" value="MetalloPept_cat_dom_sf"/>
</dbReference>
<keyword evidence="1" id="KW-0175">Coiled coil</keyword>
<evidence type="ECO:0000313" key="4">
    <source>
        <dbReference type="Proteomes" id="UP001374893"/>
    </source>
</evidence>
<keyword evidence="3" id="KW-0378">Hydrolase</keyword>
<evidence type="ECO:0000256" key="1">
    <source>
        <dbReference type="SAM" id="Coils"/>
    </source>
</evidence>
<keyword evidence="4" id="KW-1185">Reference proteome</keyword>
<dbReference type="Proteomes" id="UP001374893">
    <property type="component" value="Chromosome"/>
</dbReference>
<dbReference type="Gene3D" id="2.60.40.780">
    <property type="entry name" value="von Hippel-Lindau disease tumour suppressor, beta domain"/>
    <property type="match status" value="1"/>
</dbReference>
<feature type="signal peptide" evidence="2">
    <location>
        <begin position="1"/>
        <end position="34"/>
    </location>
</feature>
<feature type="chain" id="PRO_5045431017" evidence="2">
    <location>
        <begin position="35"/>
        <end position="583"/>
    </location>
</feature>
<gene>
    <name evidence="3" type="ORF">HAHE_01810</name>
</gene>
<protein>
    <submittedName>
        <fullName evidence="3">Glycoside hydrolase</fullName>
    </submittedName>
</protein>
<evidence type="ECO:0000256" key="2">
    <source>
        <dbReference type="SAM" id="SignalP"/>
    </source>
</evidence>
<dbReference type="EMBL" id="AP024702">
    <property type="protein sequence ID" value="BCX46273.1"/>
    <property type="molecule type" value="Genomic_DNA"/>
</dbReference>